<name>A0ACB0YBR1_MELEN</name>
<organism evidence="1 2">
    <name type="scientific">Meloidogyne enterolobii</name>
    <name type="common">Root-knot nematode worm</name>
    <name type="synonym">Meloidogyne mayaguensis</name>
    <dbReference type="NCBI Taxonomy" id="390850"/>
    <lineage>
        <taxon>Eukaryota</taxon>
        <taxon>Metazoa</taxon>
        <taxon>Ecdysozoa</taxon>
        <taxon>Nematoda</taxon>
        <taxon>Chromadorea</taxon>
        <taxon>Rhabditida</taxon>
        <taxon>Tylenchina</taxon>
        <taxon>Tylenchomorpha</taxon>
        <taxon>Tylenchoidea</taxon>
        <taxon>Meloidogynidae</taxon>
        <taxon>Meloidogyninae</taxon>
        <taxon>Meloidogyne</taxon>
    </lineage>
</organism>
<proteinExistence type="predicted"/>
<evidence type="ECO:0000313" key="2">
    <source>
        <dbReference type="Proteomes" id="UP001497535"/>
    </source>
</evidence>
<reference evidence="1" key="1">
    <citation type="submission" date="2023-11" db="EMBL/GenBank/DDBJ databases">
        <authorList>
            <person name="Poullet M."/>
        </authorList>
    </citation>
    <scope>NUCLEOTIDE SEQUENCE</scope>
    <source>
        <strain evidence="1">E1834</strain>
    </source>
</reference>
<evidence type="ECO:0000313" key="1">
    <source>
        <dbReference type="EMBL" id="CAK5040126.1"/>
    </source>
</evidence>
<dbReference type="EMBL" id="CAVMJV010000009">
    <property type="protein sequence ID" value="CAK5040126.1"/>
    <property type="molecule type" value="Genomic_DNA"/>
</dbReference>
<keyword evidence="2" id="KW-1185">Reference proteome</keyword>
<gene>
    <name evidence="1" type="ORF">MENTE1834_LOCUS10141</name>
</gene>
<sequence>MDVEAFRKNGKELIDIVADYWESLDTNKWEKPLPDIKPGFLQSLIPEEAPEEPESWQQIFADIEPVKSSPSMTELEMVMTDWLAKAIGLPHQFWNSDPGPGVGMIQSTASDATLVALLAARARAVKKLKSQNTQLGQWEKFLKTPFIKALGHQLSEVGESLRSNLPKFNGMINGGQKKVEQTKNPIGEVSIFEAHDSAYFDRLVAYCSDQAHSSVDKGIMLIGVKIRKLPTSKNKLGNFSLEASILEKAINEDRSNGLIPFILIITVGTTNTCAVESIRELGQVCEREGIWVHVDAAYAGSFLLCEEFAYLADGVEFADSFNFNAHKAMMINFDCSPMWFKNGAESISYFNVDPAYLKHEYQAVASDYRQVELAKLFAELLLNETNGYISSFELFVPPHLGLGSNELNEALLAALNTDGRIHLVASKTHGTYFLRFAICSSKTTEKHVHNAVELIKEIAEKILIFY</sequence>
<accession>A0ACB0YBR1</accession>
<protein>
    <submittedName>
        <fullName evidence="1">Uncharacterized protein</fullName>
    </submittedName>
</protein>
<comment type="caution">
    <text evidence="1">The sequence shown here is derived from an EMBL/GenBank/DDBJ whole genome shotgun (WGS) entry which is preliminary data.</text>
</comment>
<dbReference type="Proteomes" id="UP001497535">
    <property type="component" value="Unassembled WGS sequence"/>
</dbReference>